<keyword evidence="9 13" id="KW-0560">Oxidoreductase</keyword>
<evidence type="ECO:0000256" key="1">
    <source>
        <dbReference type="ARBA" id="ARBA00001971"/>
    </source>
</evidence>
<dbReference type="PRINTS" id="PR00463">
    <property type="entry name" value="EP450I"/>
</dbReference>
<evidence type="ECO:0000256" key="11">
    <source>
        <dbReference type="ARBA" id="ARBA00023033"/>
    </source>
</evidence>
<evidence type="ECO:0000256" key="13">
    <source>
        <dbReference type="RuleBase" id="RU000461"/>
    </source>
</evidence>
<keyword evidence="7 13" id="KW-0479">Metal-binding</keyword>
<keyword evidence="8" id="KW-1133">Transmembrane helix</keyword>
<dbReference type="RefSeq" id="XP_047774243.1">
    <property type="nucleotide sequence ID" value="XM_047917765.1"/>
</dbReference>
<dbReference type="InterPro" id="IPR036396">
    <property type="entry name" value="Cyt_P450_sf"/>
</dbReference>
<keyword evidence="10 13" id="KW-0408">Iron</keyword>
<evidence type="ECO:0000256" key="9">
    <source>
        <dbReference type="ARBA" id="ARBA00023002"/>
    </source>
</evidence>
<keyword evidence="5 13" id="KW-0349">Heme</keyword>
<sequence>MMSLPVVLLLAILVVYLISRATSRNGHLPPGPSGFPVIGNALQMPKKNEWAVFAQLAEKYGDVMHLSALGSSIILLTSRQAISDLLEKRGHIYSDRPVLPMASGLIGYSRFTVLAPYGFILKESRKLITGTINARNAPQLQRVIEGKVLHLLPRLLASPNEFRPHLRWLVASIVLQITHGRDISDSSDPLVQLAELVNEQFSATATPGKFLVDLFPFLRHVPEWFPGAGFKAFAREARDTIDRILDEPYQEVKEQMLLGKAIPSFTSQIIENNPNPKPEDLFVHKMASTQFYLAGADTSVSALETMFLILALYPDIQRKGQAEVDAALGSHQLPKFSDRDSLPYVAALVKEIHRWKPVAPLALPHLAMRDDTYNGYHIPKGATVIANSWYVLQATQDLRMLRICSNRAILHDPSIYPDPFEVKPERYLERKGEDANPDPETFSFGYGRRICPGQILAEDTIFLVTATVLTMFNVANAQTLDGHVIRKDEDIDYVGGTITHPPPFTCTITPRSATAELFIVTSLESHEQC</sequence>
<dbReference type="SUPFAM" id="SSF48264">
    <property type="entry name" value="Cytochrome P450"/>
    <property type="match status" value="1"/>
</dbReference>
<evidence type="ECO:0000256" key="10">
    <source>
        <dbReference type="ARBA" id="ARBA00023004"/>
    </source>
</evidence>
<dbReference type="Gene3D" id="1.10.630.10">
    <property type="entry name" value="Cytochrome P450"/>
    <property type="match status" value="1"/>
</dbReference>
<protein>
    <submittedName>
        <fullName evidence="15">Cytochrome P450</fullName>
    </submittedName>
</protein>
<evidence type="ECO:0000313" key="15">
    <source>
        <dbReference type="EMBL" id="KAH9830996.1"/>
    </source>
</evidence>
<keyword evidence="11 13" id="KW-0503">Monooxygenase</keyword>
<accession>A0ABQ8K2N6</accession>
<dbReference type="Proteomes" id="UP000814176">
    <property type="component" value="Unassembled WGS sequence"/>
</dbReference>
<dbReference type="CDD" id="cd11065">
    <property type="entry name" value="CYP64-like"/>
    <property type="match status" value="1"/>
</dbReference>
<comment type="subcellular location">
    <subcellularLocation>
        <location evidence="2">Membrane</location>
        <topology evidence="2">Single-pass membrane protein</topology>
    </subcellularLocation>
</comment>
<proteinExistence type="inferred from homology"/>
<evidence type="ECO:0000256" key="2">
    <source>
        <dbReference type="ARBA" id="ARBA00004167"/>
    </source>
</evidence>
<evidence type="ECO:0000256" key="3">
    <source>
        <dbReference type="ARBA" id="ARBA00005179"/>
    </source>
</evidence>
<evidence type="ECO:0000256" key="5">
    <source>
        <dbReference type="ARBA" id="ARBA00022617"/>
    </source>
</evidence>
<dbReference type="InterPro" id="IPR050364">
    <property type="entry name" value="Cytochrome_P450_fung"/>
</dbReference>
<evidence type="ECO:0000256" key="14">
    <source>
        <dbReference type="SAM" id="SignalP"/>
    </source>
</evidence>
<dbReference type="PANTHER" id="PTHR46300:SF7">
    <property type="entry name" value="P450, PUTATIVE (EUROFUNG)-RELATED"/>
    <property type="match status" value="1"/>
</dbReference>
<organism evidence="15 16">
    <name type="scientific">Rhodofomes roseus</name>
    <dbReference type="NCBI Taxonomy" id="34475"/>
    <lineage>
        <taxon>Eukaryota</taxon>
        <taxon>Fungi</taxon>
        <taxon>Dikarya</taxon>
        <taxon>Basidiomycota</taxon>
        <taxon>Agaricomycotina</taxon>
        <taxon>Agaricomycetes</taxon>
        <taxon>Polyporales</taxon>
        <taxon>Rhodofomes</taxon>
    </lineage>
</organism>
<keyword evidence="12" id="KW-0472">Membrane</keyword>
<evidence type="ECO:0000256" key="4">
    <source>
        <dbReference type="ARBA" id="ARBA00010617"/>
    </source>
</evidence>
<evidence type="ECO:0000313" key="16">
    <source>
        <dbReference type="Proteomes" id="UP000814176"/>
    </source>
</evidence>
<dbReference type="PANTHER" id="PTHR46300">
    <property type="entry name" value="P450, PUTATIVE (EUROFUNG)-RELATED-RELATED"/>
    <property type="match status" value="1"/>
</dbReference>
<dbReference type="Pfam" id="PF00067">
    <property type="entry name" value="p450"/>
    <property type="match status" value="2"/>
</dbReference>
<dbReference type="InterPro" id="IPR002401">
    <property type="entry name" value="Cyt_P450_E_grp-I"/>
</dbReference>
<gene>
    <name evidence="15" type="ORF">C8Q71DRAFT_317212</name>
</gene>
<evidence type="ECO:0000256" key="12">
    <source>
        <dbReference type="ARBA" id="ARBA00023136"/>
    </source>
</evidence>
<comment type="caution">
    <text evidence="15">The sequence shown here is derived from an EMBL/GenBank/DDBJ whole genome shotgun (WGS) entry which is preliminary data.</text>
</comment>
<evidence type="ECO:0000256" key="6">
    <source>
        <dbReference type="ARBA" id="ARBA00022692"/>
    </source>
</evidence>
<keyword evidence="16" id="KW-1185">Reference proteome</keyword>
<dbReference type="GeneID" id="71998497"/>
<comment type="similarity">
    <text evidence="4 13">Belongs to the cytochrome P450 family.</text>
</comment>
<comment type="pathway">
    <text evidence="3">Secondary metabolite biosynthesis.</text>
</comment>
<dbReference type="EMBL" id="JADCUA010000028">
    <property type="protein sequence ID" value="KAH9830996.1"/>
    <property type="molecule type" value="Genomic_DNA"/>
</dbReference>
<feature type="signal peptide" evidence="14">
    <location>
        <begin position="1"/>
        <end position="23"/>
    </location>
</feature>
<dbReference type="PRINTS" id="PR00385">
    <property type="entry name" value="P450"/>
</dbReference>
<evidence type="ECO:0000256" key="8">
    <source>
        <dbReference type="ARBA" id="ARBA00022989"/>
    </source>
</evidence>
<keyword evidence="6" id="KW-0812">Transmembrane</keyword>
<comment type="cofactor">
    <cofactor evidence="1">
        <name>heme</name>
        <dbReference type="ChEBI" id="CHEBI:30413"/>
    </cofactor>
</comment>
<dbReference type="InterPro" id="IPR017972">
    <property type="entry name" value="Cyt_P450_CS"/>
</dbReference>
<evidence type="ECO:0000256" key="7">
    <source>
        <dbReference type="ARBA" id="ARBA00022723"/>
    </source>
</evidence>
<dbReference type="InterPro" id="IPR001128">
    <property type="entry name" value="Cyt_P450"/>
</dbReference>
<keyword evidence="14" id="KW-0732">Signal</keyword>
<reference evidence="15 16" key="1">
    <citation type="journal article" date="2021" name="Environ. Microbiol.">
        <title>Gene family expansions and transcriptome signatures uncover fungal adaptations to wood decay.</title>
        <authorList>
            <person name="Hage H."/>
            <person name="Miyauchi S."/>
            <person name="Viragh M."/>
            <person name="Drula E."/>
            <person name="Min B."/>
            <person name="Chaduli D."/>
            <person name="Navarro D."/>
            <person name="Favel A."/>
            <person name="Norest M."/>
            <person name="Lesage-Meessen L."/>
            <person name="Balint B."/>
            <person name="Merenyi Z."/>
            <person name="de Eugenio L."/>
            <person name="Morin E."/>
            <person name="Martinez A.T."/>
            <person name="Baldrian P."/>
            <person name="Stursova M."/>
            <person name="Martinez M.J."/>
            <person name="Novotny C."/>
            <person name="Magnuson J.K."/>
            <person name="Spatafora J.W."/>
            <person name="Maurice S."/>
            <person name="Pangilinan J."/>
            <person name="Andreopoulos W."/>
            <person name="LaButti K."/>
            <person name="Hundley H."/>
            <person name="Na H."/>
            <person name="Kuo A."/>
            <person name="Barry K."/>
            <person name="Lipzen A."/>
            <person name="Henrissat B."/>
            <person name="Riley R."/>
            <person name="Ahrendt S."/>
            <person name="Nagy L.G."/>
            <person name="Grigoriev I.V."/>
            <person name="Martin F."/>
            <person name="Rosso M.N."/>
        </authorList>
    </citation>
    <scope>NUCLEOTIDE SEQUENCE [LARGE SCALE GENOMIC DNA]</scope>
    <source>
        <strain evidence="15 16">CIRM-BRFM 1785</strain>
    </source>
</reference>
<dbReference type="PROSITE" id="PS00086">
    <property type="entry name" value="CYTOCHROME_P450"/>
    <property type="match status" value="1"/>
</dbReference>
<feature type="chain" id="PRO_5046104299" evidence="14">
    <location>
        <begin position="24"/>
        <end position="529"/>
    </location>
</feature>
<name>A0ABQ8K2N6_9APHY</name>